<gene>
    <name evidence="1" type="ORF">H2201_006764</name>
</gene>
<proteinExistence type="predicted"/>
<dbReference type="EMBL" id="JAPDRL010000062">
    <property type="protein sequence ID" value="KAJ9660872.1"/>
    <property type="molecule type" value="Genomic_DNA"/>
</dbReference>
<sequence>MRSLQHVHEHLATIMRNEAAKLFILPREVRDIVYEHLYSEHKPIRVGKRNEWSYPRSARRWPEYGLLPLDTAGLMSSYHVGAQIAMEAAMVFYSTNTFHIEDLKHTAEFLNTDQYGVGILPRDHVRKLSLPESIPDRWIHKLRCQRIRLQTLEDVLPDSELEDQYEDWLARKRLSLGRKLARKSQWRTDSRSLLEPLCHMPRLQAVEARVWGRDCWPDEILDLPLEERRYSPLFIRLRQNGVKLKLEQYEVVYDHSSDGGYETSEVSNDISSWFDEPTDTDRAFVKKSEQNASAPVRRDARWARVKLYEHFQLYKSRRGL</sequence>
<evidence type="ECO:0000313" key="1">
    <source>
        <dbReference type="EMBL" id="KAJ9660872.1"/>
    </source>
</evidence>
<dbReference type="Proteomes" id="UP001172684">
    <property type="component" value="Unassembled WGS sequence"/>
</dbReference>
<protein>
    <submittedName>
        <fullName evidence="1">Uncharacterized protein</fullName>
    </submittedName>
</protein>
<name>A0ABQ9NMQ1_9PEZI</name>
<reference evidence="1" key="1">
    <citation type="submission" date="2022-10" db="EMBL/GenBank/DDBJ databases">
        <title>Culturing micro-colonial fungi from biological soil crusts in the Mojave desert and describing Neophaeococcomyces mojavensis, and introducing the new genera and species Taxawa tesnikishii.</title>
        <authorList>
            <person name="Kurbessoian T."/>
            <person name="Stajich J.E."/>
        </authorList>
    </citation>
    <scope>NUCLEOTIDE SEQUENCE</scope>
    <source>
        <strain evidence="1">TK_1</strain>
    </source>
</reference>
<keyword evidence="2" id="KW-1185">Reference proteome</keyword>
<accession>A0ABQ9NMQ1</accession>
<organism evidence="1 2">
    <name type="scientific">Coniosporium apollinis</name>
    <dbReference type="NCBI Taxonomy" id="61459"/>
    <lineage>
        <taxon>Eukaryota</taxon>
        <taxon>Fungi</taxon>
        <taxon>Dikarya</taxon>
        <taxon>Ascomycota</taxon>
        <taxon>Pezizomycotina</taxon>
        <taxon>Dothideomycetes</taxon>
        <taxon>Dothideomycetes incertae sedis</taxon>
        <taxon>Coniosporium</taxon>
    </lineage>
</organism>
<comment type="caution">
    <text evidence="1">The sequence shown here is derived from an EMBL/GenBank/DDBJ whole genome shotgun (WGS) entry which is preliminary data.</text>
</comment>
<evidence type="ECO:0000313" key="2">
    <source>
        <dbReference type="Proteomes" id="UP001172684"/>
    </source>
</evidence>